<accession>A0A6P5Q2Q2</accession>
<name>A0A6P5Q2Q2_MUSCR</name>
<evidence type="ECO:0000313" key="3">
    <source>
        <dbReference type="Proteomes" id="UP000515126"/>
    </source>
</evidence>
<sequence>MADSSERDAGKSAAAGVCAVPKTKGRRVQGRRVVESRYLQYDKKAKKVSVAVKEEKPPEGRKASTVPRSREESQVMGTGNLQSTMLEGHGMNPPDLDLSAIDDKILSRKASWPDREMTDKAKSTSFISCDKKRTLRKKRRDLQETMDMMESQTLLMTLLSVKMENNLALLEERAEKDLAAMCHEKEKLQRQALELRRQLLLRQKHQELAATLDAQIEVLSPLQPVLERFKEEYKTLGRALDTTRHELPMQAVHMEGSGQELLDDLEPALRITLQLLGDLSICSPYATAQVQGASAQEPGASTQLNCLLKELKGLVTEKDLELRRLVSQVVELSSQASKEAALTNQEVWEEAEGALTSSQWYFSPDACRDDSPS</sequence>
<gene>
    <name evidence="4" type="primary">Haus8</name>
</gene>
<proteinExistence type="predicted"/>
<evidence type="ECO:0000256" key="1">
    <source>
        <dbReference type="SAM" id="Coils"/>
    </source>
</evidence>
<protein>
    <submittedName>
        <fullName evidence="4">HAUS augmin-like complex subunit 8 isoform X1</fullName>
    </submittedName>
</protein>
<organism evidence="3 4">
    <name type="scientific">Mus caroli</name>
    <name type="common">Ryukyu mouse</name>
    <name type="synonym">Ricefield mouse</name>
    <dbReference type="NCBI Taxonomy" id="10089"/>
    <lineage>
        <taxon>Eukaryota</taxon>
        <taxon>Metazoa</taxon>
        <taxon>Chordata</taxon>
        <taxon>Craniata</taxon>
        <taxon>Vertebrata</taxon>
        <taxon>Euteleostomi</taxon>
        <taxon>Mammalia</taxon>
        <taxon>Eutheria</taxon>
        <taxon>Euarchontoglires</taxon>
        <taxon>Glires</taxon>
        <taxon>Rodentia</taxon>
        <taxon>Myomorpha</taxon>
        <taxon>Muroidea</taxon>
        <taxon>Muridae</taxon>
        <taxon>Murinae</taxon>
        <taxon>Mus</taxon>
        <taxon>Mus</taxon>
    </lineage>
</organism>
<dbReference type="GeneID" id="110300371"/>
<dbReference type="AlphaFoldDB" id="A0A6P5Q2Q2"/>
<evidence type="ECO:0000256" key="2">
    <source>
        <dbReference type="SAM" id="MobiDB-lite"/>
    </source>
</evidence>
<dbReference type="Proteomes" id="UP000515126">
    <property type="component" value="Chromosome 8"/>
</dbReference>
<keyword evidence="3" id="KW-1185">Reference proteome</keyword>
<evidence type="ECO:0000313" key="4">
    <source>
        <dbReference type="RefSeq" id="XP_021026197.1"/>
    </source>
</evidence>
<dbReference type="KEGG" id="mcal:110300371"/>
<dbReference type="RefSeq" id="XP_021026197.1">
    <property type="nucleotide sequence ID" value="XM_021170538.2"/>
</dbReference>
<feature type="region of interest" description="Disordered" evidence="2">
    <location>
        <begin position="49"/>
        <end position="76"/>
    </location>
</feature>
<reference evidence="4" key="1">
    <citation type="submission" date="2025-08" db="UniProtKB">
        <authorList>
            <consortium name="RefSeq"/>
        </authorList>
    </citation>
    <scope>IDENTIFICATION</scope>
</reference>
<keyword evidence="1" id="KW-0175">Coiled coil</keyword>
<feature type="coiled-coil region" evidence="1">
    <location>
        <begin position="132"/>
        <end position="246"/>
    </location>
</feature>
<feature type="compositionally biased region" description="Basic and acidic residues" evidence="2">
    <location>
        <begin position="52"/>
        <end position="73"/>
    </location>
</feature>
<dbReference type="CTD" id="93323"/>